<dbReference type="Proteomes" id="UP000012283">
    <property type="component" value="Unassembled WGS sequence"/>
</dbReference>
<keyword evidence="2" id="KW-1185">Reference proteome</keyword>
<dbReference type="STRING" id="1308866.J416_04466"/>
<dbReference type="OrthoDB" id="2084556at2"/>
<organism evidence="1 2">
    <name type="scientific">Gracilibacillus halophilus YIM-C55.5</name>
    <dbReference type="NCBI Taxonomy" id="1308866"/>
    <lineage>
        <taxon>Bacteria</taxon>
        <taxon>Bacillati</taxon>
        <taxon>Bacillota</taxon>
        <taxon>Bacilli</taxon>
        <taxon>Bacillales</taxon>
        <taxon>Bacillaceae</taxon>
        <taxon>Gracilibacillus</taxon>
    </lineage>
</organism>
<gene>
    <name evidence="1" type="ORF">J416_04466</name>
</gene>
<dbReference type="AlphaFoldDB" id="N4WBG4"/>
<accession>N4WBG4</accession>
<dbReference type="PATRIC" id="fig|1308866.3.peg.900"/>
<dbReference type="Pfam" id="PF10955">
    <property type="entry name" value="Fin"/>
    <property type="match status" value="1"/>
</dbReference>
<proteinExistence type="predicted"/>
<evidence type="ECO:0000313" key="2">
    <source>
        <dbReference type="Proteomes" id="UP000012283"/>
    </source>
</evidence>
<evidence type="ECO:0000313" key="1">
    <source>
        <dbReference type="EMBL" id="ENH97623.1"/>
    </source>
</evidence>
<dbReference type="eggNOG" id="ENOG5032X4E">
    <property type="taxonomic scope" value="Bacteria"/>
</dbReference>
<dbReference type="InterPro" id="IPR020115">
    <property type="entry name" value="Fin"/>
</dbReference>
<comment type="caution">
    <text evidence="1">The sequence shown here is derived from an EMBL/GenBank/DDBJ whole genome shotgun (WGS) entry which is preliminary data.</text>
</comment>
<dbReference type="RefSeq" id="WP_003465865.1">
    <property type="nucleotide sequence ID" value="NZ_APML01000018.1"/>
</dbReference>
<dbReference type="EMBL" id="APML01000018">
    <property type="protein sequence ID" value="ENH97623.1"/>
    <property type="molecule type" value="Genomic_DNA"/>
</dbReference>
<reference evidence="1 2" key="1">
    <citation type="submission" date="2013-03" db="EMBL/GenBank/DDBJ databases">
        <title>Draft genome sequence of Gracibacillus halophilus YIM-C55.5, a moderately halophilic and thermophilic organism from the Xiaochaidamu salt lake.</title>
        <authorList>
            <person name="Sugumar T."/>
            <person name="Polireddy D.R."/>
            <person name="Antony A."/>
            <person name="Madhava Y.R."/>
            <person name="Sivakumar N."/>
        </authorList>
    </citation>
    <scope>NUCLEOTIDE SEQUENCE [LARGE SCALE GENOMIC DNA]</scope>
    <source>
        <strain evidence="1 2">YIM-C55.5</strain>
    </source>
</reference>
<name>N4WBG4_9BACI</name>
<dbReference type="GO" id="GO:0010468">
    <property type="term" value="P:regulation of gene expression"/>
    <property type="evidence" value="ECO:0007669"/>
    <property type="project" value="InterPro"/>
</dbReference>
<sequence>MTLVYTCKHCGGEVGRINPTEINAERLGWNVLSTEERQKLMQYQPDQSINFEVICESCQQILEQNPEYHELDHFIQ</sequence>
<protein>
    <submittedName>
        <fullName evidence="1">Uncharacterized protein</fullName>
    </submittedName>
</protein>